<dbReference type="PANTHER" id="PTHR33053">
    <property type="entry name" value="PROTEIN, PUTATIVE-RELATED"/>
    <property type="match status" value="1"/>
</dbReference>
<dbReference type="PANTHER" id="PTHR33053:SF24">
    <property type="entry name" value="TRANSPOSASE DOMAIN-CONTAINING PROTEIN"/>
    <property type="match status" value="1"/>
</dbReference>
<feature type="transmembrane region" description="Helical" evidence="2">
    <location>
        <begin position="656"/>
        <end position="677"/>
    </location>
</feature>
<dbReference type="Proteomes" id="UP000479190">
    <property type="component" value="Unassembled WGS sequence"/>
</dbReference>
<name>A0A6H5IR99_9HYME</name>
<keyword evidence="4" id="KW-1185">Reference proteome</keyword>
<evidence type="ECO:0000256" key="1">
    <source>
        <dbReference type="SAM" id="MobiDB-lite"/>
    </source>
</evidence>
<dbReference type="AlphaFoldDB" id="A0A6H5IR99"/>
<sequence length="755" mass="85524">MLARGMREFAARCLATLCSVTIFVKYLLGHSNCSLHEAGHDDLHRDIRSIVKTPKKTIITPCSPGEYFHRGLKNALVNILKSRKLPSKIVIDINIDGLPISKSSKRTLWPIQGLIVGELTPFVIGVYHGFKKPSSIEDYLRPFINEYKNLRSEGFNFRENSYKVKLRCVICDSPARSFCSNTKQFNGYFGCSKCVVEGSWRKKVVFLEANLTLRTNESFRNRSQPEHHLGYSPFEELEIDMVKIHFLAKPNPQKTYIKRVGGKSLGDTMRASLKDVLDDTFLDSSFTWSGNTRESSEGEPLKKRAFQNEVFLKELVELNKINIVIHNSPVAVSLIGGSDRVCQRAEIRHAKPLHVSRQSSPSEGVNASPSRTYRAHPRHSELLVHASPGRASGRLCHHRACACDLFCASQSRDTNVFMSYWKASKSSTSLLSPTDLSCRWSIRIKKDMTTLSFLLVAHMINVCSGCARKYKAVLSAILNTNPDIMPTCSHNITRFPGVKIYPLRVQRRLGKFFRANVSSAARSFSDVEKTTSTWSRNREKSRRALDYRAVRRKCVYPDARPGLAHCNVPRYKAYSKASLQYCARTIKSACAGDYPPTPNANYQVALRDCYPTTSRSKGIRLSTSRLHDGLSKYSKKIHITQKYYMLVCTQFVTCSLSLFFMLQATVISIFGVLLLFTPFSRTACLSFKTVSTSQKISIFLYVFFMNNILGCNAHLFCTKNLPGKFDTNGVWKCKVVLFRLSLIFFSRNFDPIRQN</sequence>
<evidence type="ECO:0000313" key="4">
    <source>
        <dbReference type="Proteomes" id="UP000479190"/>
    </source>
</evidence>
<dbReference type="EMBL" id="CADCXV010000993">
    <property type="protein sequence ID" value="CAB0040019.1"/>
    <property type="molecule type" value="Genomic_DNA"/>
</dbReference>
<evidence type="ECO:0000313" key="3">
    <source>
        <dbReference type="EMBL" id="CAB0040019.1"/>
    </source>
</evidence>
<reference evidence="3 4" key="1">
    <citation type="submission" date="2020-02" db="EMBL/GenBank/DDBJ databases">
        <authorList>
            <person name="Ferguson B K."/>
        </authorList>
    </citation>
    <scope>NUCLEOTIDE SEQUENCE [LARGE SCALE GENOMIC DNA]</scope>
</reference>
<accession>A0A6H5IR99</accession>
<feature type="compositionally biased region" description="Polar residues" evidence="1">
    <location>
        <begin position="356"/>
        <end position="371"/>
    </location>
</feature>
<keyword evidence="2" id="KW-0812">Transmembrane</keyword>
<organism evidence="3 4">
    <name type="scientific">Trichogramma brassicae</name>
    <dbReference type="NCBI Taxonomy" id="86971"/>
    <lineage>
        <taxon>Eukaryota</taxon>
        <taxon>Metazoa</taxon>
        <taxon>Ecdysozoa</taxon>
        <taxon>Arthropoda</taxon>
        <taxon>Hexapoda</taxon>
        <taxon>Insecta</taxon>
        <taxon>Pterygota</taxon>
        <taxon>Neoptera</taxon>
        <taxon>Endopterygota</taxon>
        <taxon>Hymenoptera</taxon>
        <taxon>Apocrita</taxon>
        <taxon>Proctotrupomorpha</taxon>
        <taxon>Chalcidoidea</taxon>
        <taxon>Trichogrammatidae</taxon>
        <taxon>Trichogramma</taxon>
    </lineage>
</organism>
<dbReference type="OrthoDB" id="10028922at2759"/>
<protein>
    <submittedName>
        <fullName evidence="3">Uncharacterized protein</fullName>
    </submittedName>
</protein>
<feature type="region of interest" description="Disordered" evidence="1">
    <location>
        <begin position="353"/>
        <end position="372"/>
    </location>
</feature>
<feature type="transmembrane region" description="Helical" evidence="2">
    <location>
        <begin position="698"/>
        <end position="716"/>
    </location>
</feature>
<keyword evidence="2" id="KW-1133">Transmembrane helix</keyword>
<gene>
    <name evidence="3" type="ORF">TBRA_LOCUS11756</name>
</gene>
<evidence type="ECO:0000256" key="2">
    <source>
        <dbReference type="SAM" id="Phobius"/>
    </source>
</evidence>
<proteinExistence type="predicted"/>
<feature type="non-terminal residue" evidence="3">
    <location>
        <position position="755"/>
    </location>
</feature>
<keyword evidence="2" id="KW-0472">Membrane</keyword>